<dbReference type="EMBL" id="JACEFG010000001">
    <property type="protein sequence ID" value="MBA2173500.1"/>
    <property type="molecule type" value="Genomic_DNA"/>
</dbReference>
<dbReference type="InterPro" id="IPR036237">
    <property type="entry name" value="Xyl_isomerase-like_sf"/>
</dbReference>
<accession>A0A838CN88</accession>
<dbReference type="AlphaFoldDB" id="A0A838CN88"/>
<organism evidence="2 3">
    <name type="scientific">Halobacillus locisalis</name>
    <dbReference type="NCBI Taxonomy" id="220753"/>
    <lineage>
        <taxon>Bacteria</taxon>
        <taxon>Bacillati</taxon>
        <taxon>Bacillota</taxon>
        <taxon>Bacilli</taxon>
        <taxon>Bacillales</taxon>
        <taxon>Bacillaceae</taxon>
        <taxon>Halobacillus</taxon>
    </lineage>
</organism>
<dbReference type="InterPro" id="IPR013022">
    <property type="entry name" value="Xyl_isomerase-like_TIM-brl"/>
</dbReference>
<name>A0A838CN88_9BACI</name>
<evidence type="ECO:0000313" key="2">
    <source>
        <dbReference type="EMBL" id="MBA2173500.1"/>
    </source>
</evidence>
<dbReference type="Proteomes" id="UP000571017">
    <property type="component" value="Unassembled WGS sequence"/>
</dbReference>
<proteinExistence type="predicted"/>
<evidence type="ECO:0000259" key="1">
    <source>
        <dbReference type="Pfam" id="PF01261"/>
    </source>
</evidence>
<reference evidence="2 3" key="1">
    <citation type="journal article" date="2004" name="Extremophiles">
        <title>Halobacillus locisalis sp. nov., a halophilic bacterium isolated from a marine solar saltern of the Yellow Sea in Korea.</title>
        <authorList>
            <person name="Yoon J.H."/>
            <person name="Kang K.H."/>
            <person name="Oh T.K."/>
            <person name="Park Y.H."/>
        </authorList>
    </citation>
    <scope>NUCLEOTIDE SEQUENCE [LARGE SCALE GENOMIC DNA]</scope>
    <source>
        <strain evidence="2 3">KCTC 3788</strain>
    </source>
</reference>
<dbReference type="Gene3D" id="3.20.20.150">
    <property type="entry name" value="Divalent-metal-dependent TIM barrel enzymes"/>
    <property type="match status" value="1"/>
</dbReference>
<evidence type="ECO:0000313" key="3">
    <source>
        <dbReference type="Proteomes" id="UP000571017"/>
    </source>
</evidence>
<dbReference type="SUPFAM" id="SSF51658">
    <property type="entry name" value="Xylose isomerase-like"/>
    <property type="match status" value="1"/>
</dbReference>
<gene>
    <name evidence="2" type="ORF">H0266_01160</name>
</gene>
<sequence length="270" mass="31116">MQHQLGMSGSTILSDPDRFDHLFQQGCTHVEIGEFPSQAAFKLFLEKARRHNVTFGVHSPLIRGGSKYDLIENVAQPVGKARTEFEQEVHYLSTVGAEYVLVHFPYFKNSVSYPTKDVIEEGLDFLSRLQTDYGIPIVCEPKLGQHKSPCGIHYLHEFPKTLWKQYGLGICIDLGDYRMATEDEWKTYIEPLLPFTKVVHMHNVQLKQEGYIWTLMHPKAYGVFDMQPMIEYLASQQSVFFIFEHTPHTNPTSNEVAEAIQWIHKSLRNV</sequence>
<feature type="domain" description="Xylose isomerase-like TIM barrel" evidence="1">
    <location>
        <begin position="25"/>
        <end position="264"/>
    </location>
</feature>
<protein>
    <submittedName>
        <fullName evidence="2">TIM barrel protein</fullName>
    </submittedName>
</protein>
<dbReference type="RefSeq" id="WP_181470559.1">
    <property type="nucleotide sequence ID" value="NZ_JACEFG010000001.1"/>
</dbReference>
<keyword evidence="3" id="KW-1185">Reference proteome</keyword>
<dbReference type="Pfam" id="PF01261">
    <property type="entry name" value="AP_endonuc_2"/>
    <property type="match status" value="1"/>
</dbReference>
<comment type="caution">
    <text evidence="2">The sequence shown here is derived from an EMBL/GenBank/DDBJ whole genome shotgun (WGS) entry which is preliminary data.</text>
</comment>